<dbReference type="GO" id="GO:0034657">
    <property type="term" value="C:GID complex"/>
    <property type="evidence" value="ECO:0007669"/>
    <property type="project" value="TreeGrafter"/>
</dbReference>
<dbReference type="OrthoDB" id="1933455at2759"/>
<dbReference type="GO" id="GO:0043161">
    <property type="term" value="P:proteasome-mediated ubiquitin-dependent protein catabolic process"/>
    <property type="evidence" value="ECO:0007669"/>
    <property type="project" value="InterPro"/>
</dbReference>
<proteinExistence type="predicted"/>
<dbReference type="InterPro" id="IPR006595">
    <property type="entry name" value="CTLH_C"/>
</dbReference>
<dbReference type="SMART" id="SM00668">
    <property type="entry name" value="CTLH"/>
    <property type="match status" value="1"/>
</dbReference>
<dbReference type="InterPro" id="IPR045098">
    <property type="entry name" value="Fyv10_fam"/>
</dbReference>
<dbReference type="AlphaFoldDB" id="A0A0D2X3I2"/>
<dbReference type="PANTHER" id="PTHR12170:SF2">
    <property type="entry name" value="E3 UBIQUITIN-PROTEIN TRANSFERASE MAEA"/>
    <property type="match status" value="1"/>
</dbReference>
<dbReference type="InParanoid" id="A0A0D2X3I2"/>
<dbReference type="GO" id="GO:0005634">
    <property type="term" value="C:nucleus"/>
    <property type="evidence" value="ECO:0007669"/>
    <property type="project" value="TreeGrafter"/>
</dbReference>
<dbReference type="InterPro" id="IPR013144">
    <property type="entry name" value="CRA_dom"/>
</dbReference>
<keyword evidence="5" id="KW-1185">Reference proteome</keyword>
<feature type="domain" description="CTLH" evidence="2">
    <location>
        <begin position="177"/>
        <end position="234"/>
    </location>
</feature>
<dbReference type="PhylomeDB" id="A0A0D2X3I2"/>
<dbReference type="GO" id="GO:0004842">
    <property type="term" value="F:ubiquitin-protein transferase activity"/>
    <property type="evidence" value="ECO:0007669"/>
    <property type="project" value="InterPro"/>
</dbReference>
<dbReference type="SMART" id="SM00757">
    <property type="entry name" value="CRA"/>
    <property type="match status" value="1"/>
</dbReference>
<evidence type="ECO:0000256" key="1">
    <source>
        <dbReference type="SAM" id="Coils"/>
    </source>
</evidence>
<dbReference type="Proteomes" id="UP000008743">
    <property type="component" value="Unassembled WGS sequence"/>
</dbReference>
<dbReference type="CDD" id="cd16659">
    <property type="entry name" value="RING-Ubox_Emp"/>
    <property type="match status" value="1"/>
</dbReference>
<evidence type="ECO:0000259" key="3">
    <source>
        <dbReference type="SMART" id="SM00757"/>
    </source>
</evidence>
<feature type="domain" description="CRA" evidence="3">
    <location>
        <begin position="230"/>
        <end position="324"/>
    </location>
</feature>
<organism evidence="4 5">
    <name type="scientific">Capsaspora owczarzaki (strain ATCC 30864)</name>
    <dbReference type="NCBI Taxonomy" id="595528"/>
    <lineage>
        <taxon>Eukaryota</taxon>
        <taxon>Filasterea</taxon>
        <taxon>Capsaspora</taxon>
    </lineage>
</organism>
<evidence type="ECO:0000313" key="5">
    <source>
        <dbReference type="Proteomes" id="UP000008743"/>
    </source>
</evidence>
<reference evidence="5" key="1">
    <citation type="submission" date="2011-02" db="EMBL/GenBank/DDBJ databases">
        <title>The Genome Sequence of Capsaspora owczarzaki ATCC 30864.</title>
        <authorList>
            <person name="Russ C."/>
            <person name="Cuomo C."/>
            <person name="Burger G."/>
            <person name="Gray M.W."/>
            <person name="Holland P.W.H."/>
            <person name="King N."/>
            <person name="Lang F.B.F."/>
            <person name="Roger A.J."/>
            <person name="Ruiz-Trillo I."/>
            <person name="Young S.K."/>
            <person name="Zeng Q."/>
            <person name="Gargeya S."/>
            <person name="Alvarado L."/>
            <person name="Berlin A."/>
            <person name="Chapman S.B."/>
            <person name="Chen Z."/>
            <person name="Freedman E."/>
            <person name="Gellesch M."/>
            <person name="Goldberg J."/>
            <person name="Griggs A."/>
            <person name="Gujja S."/>
            <person name="Heilman E."/>
            <person name="Heiman D."/>
            <person name="Howarth C."/>
            <person name="Mehta T."/>
            <person name="Neiman D."/>
            <person name="Pearson M."/>
            <person name="Roberts A."/>
            <person name="Saif S."/>
            <person name="Shea T."/>
            <person name="Shenoy N."/>
            <person name="Sisk P."/>
            <person name="Stolte C."/>
            <person name="Sykes S."/>
            <person name="White J."/>
            <person name="Yandava C."/>
            <person name="Haas B."/>
            <person name="Nusbaum C."/>
            <person name="Birren B."/>
        </authorList>
    </citation>
    <scope>NUCLEOTIDE SEQUENCE</scope>
    <source>
        <strain evidence="5">ATCC 30864</strain>
    </source>
</reference>
<sequence>MDEQTGSSSSSSSSSAGSALGVLEHPFLKVPYESLNRSFRNSQKLLEKEMAHVVATYADLQKRADAANPASRLSGSAAVQGIENVVARLHKLKRKAMQVEEVLGKEDQDIQRCKIRLDHLQQQQSAKTIGAPDQQLIWNMTRLDRVIVDHLLREGYVETANKFATDNGILDLVDVDVFLESRSIEEALQRHDCTAALAWCNVNKSRLKKSESDFEFHLRRQEFVELLRSGKRAEAIAHARKHMSPFSDTNMRDIQTAMGCLAFQPSTDCDSYKRLFDSSCWNDLVEEFRHDSFMIHSLTSQSLLSISLQAGLSALKTPMCYQHEDKNPNCPVCSTTINDLARDLPFSHRTQSCIVCRISGEVMNEHNLPMALPNGNVYSFTALQEMARANNGIITDPRTKQTYSVSELRKVFVL</sequence>
<dbReference type="SUPFAM" id="SSF57850">
    <property type="entry name" value="RING/U-box"/>
    <property type="match status" value="1"/>
</dbReference>
<dbReference type="EMBL" id="KE346367">
    <property type="protein sequence ID" value="KJE94354.1"/>
    <property type="molecule type" value="Genomic_DNA"/>
</dbReference>
<dbReference type="eggNOG" id="KOG0396">
    <property type="taxonomic scope" value="Eukaryota"/>
</dbReference>
<name>A0A0D2X3I2_CAPO3</name>
<dbReference type="Pfam" id="PF10607">
    <property type="entry name" value="CTLH"/>
    <property type="match status" value="1"/>
</dbReference>
<evidence type="ECO:0000259" key="2">
    <source>
        <dbReference type="SMART" id="SM00668"/>
    </source>
</evidence>
<gene>
    <name evidence="4" type="ORF">CAOG_005009</name>
</gene>
<dbReference type="PANTHER" id="PTHR12170">
    <property type="entry name" value="MACROPHAGE ERYTHROBLAST ATTACHER-RELATED"/>
    <property type="match status" value="1"/>
</dbReference>
<dbReference type="STRING" id="595528.A0A0D2X3I2"/>
<accession>A0A0D2X3I2</accession>
<feature type="coiled-coil region" evidence="1">
    <location>
        <begin position="82"/>
        <end position="123"/>
    </location>
</feature>
<dbReference type="InterPro" id="IPR024964">
    <property type="entry name" value="CTLH/CRA"/>
</dbReference>
<protein>
    <submittedName>
        <fullName evidence="4">Macrophage erythroblast attacher protein</fullName>
    </submittedName>
</protein>
<evidence type="ECO:0000313" key="4">
    <source>
        <dbReference type="EMBL" id="KJE94354.1"/>
    </source>
</evidence>
<dbReference type="FunCoup" id="A0A0D2X3I2">
    <property type="interactions" value="403"/>
</dbReference>
<dbReference type="GO" id="GO:0005737">
    <property type="term" value="C:cytoplasm"/>
    <property type="evidence" value="ECO:0007669"/>
    <property type="project" value="TreeGrafter"/>
</dbReference>
<keyword evidence="1" id="KW-0175">Coiled coil</keyword>